<evidence type="ECO:0000313" key="2">
    <source>
        <dbReference type="Proteomes" id="UP000697472"/>
    </source>
</evidence>
<organism evidence="1 2">
    <name type="scientific">Streptococcus loxodontisalivarius</name>
    <dbReference type="NCBI Taxonomy" id="1349415"/>
    <lineage>
        <taxon>Bacteria</taxon>
        <taxon>Bacillati</taxon>
        <taxon>Bacillota</taxon>
        <taxon>Bacilli</taxon>
        <taxon>Lactobacillales</taxon>
        <taxon>Streptococcaceae</taxon>
        <taxon>Streptococcus</taxon>
    </lineage>
</organism>
<dbReference type="RefSeq" id="WP_205009550.1">
    <property type="nucleotide sequence ID" value="NZ_JAFBEH010000017.1"/>
</dbReference>
<dbReference type="Proteomes" id="UP000697472">
    <property type="component" value="Unassembled WGS sequence"/>
</dbReference>
<dbReference type="EMBL" id="JAFBEH010000017">
    <property type="protein sequence ID" value="MBM7642710.1"/>
    <property type="molecule type" value="Genomic_DNA"/>
</dbReference>
<reference evidence="1 2" key="1">
    <citation type="submission" date="2021-01" db="EMBL/GenBank/DDBJ databases">
        <title>Genomic Encyclopedia of Type Strains, Phase IV (KMG-IV): sequencing the most valuable type-strain genomes for metagenomic binning, comparative biology and taxonomic classification.</title>
        <authorList>
            <person name="Goeker M."/>
        </authorList>
    </citation>
    <scope>NUCLEOTIDE SEQUENCE [LARGE SCALE GENOMIC DNA]</scope>
    <source>
        <strain evidence="1 2">DSM 27382</strain>
    </source>
</reference>
<accession>A0ABS2PRU4</accession>
<evidence type="ECO:0000313" key="1">
    <source>
        <dbReference type="EMBL" id="MBM7642710.1"/>
    </source>
</evidence>
<gene>
    <name evidence="1" type="ORF">JOC28_001007</name>
</gene>
<sequence>MINKTVLGIRTHKWDANVSRAFEELSAYFSPEDIYVICDELAGQSLMLPQGINKISLSREFVENSGLKSSYKGLDQEDWYNPAKHKPGWLCGDYFYYAFQQAVDADFYWLFEADVYLTPSMRKVFFERLDSLKSDALLSYFAPANESWYWKPKMEYFEDKVYKTYFPFSRLSAKAVACCLAERRRISQRFREEKLDDVYYPNDESLVATTLAKYGLDVVDLRACFEADVFQHFSIKSTVFTSIDDELDKECHIIHPYIGDKNS</sequence>
<name>A0ABS2PRU4_9STRE</name>
<comment type="caution">
    <text evidence="1">The sequence shown here is derived from an EMBL/GenBank/DDBJ whole genome shotgun (WGS) entry which is preliminary data.</text>
</comment>
<proteinExistence type="predicted"/>
<protein>
    <submittedName>
        <fullName evidence="1">Uncharacterized protein</fullName>
    </submittedName>
</protein>
<keyword evidence="2" id="KW-1185">Reference proteome</keyword>